<comment type="caution">
    <text evidence="1">The sequence shown here is derived from an EMBL/GenBank/DDBJ whole genome shotgun (WGS) entry which is preliminary data.</text>
</comment>
<dbReference type="AlphaFoldDB" id="A7VZB1"/>
<sequence length="52" mass="6096">MKNCKKASGLQLCVKRIKSALSGNLFRTGRFSSFLTLSTFRDRRRMRYVLRP</sequence>
<dbReference type="EMBL" id="ABCB02000021">
    <property type="protein sequence ID" value="EDO59889.1"/>
    <property type="molecule type" value="Genomic_DNA"/>
</dbReference>
<dbReference type="HOGENOM" id="CLU_3078423_0_0_9"/>
<protein>
    <submittedName>
        <fullName evidence="1">Uncharacterized protein</fullName>
    </submittedName>
</protein>
<evidence type="ECO:0000313" key="2">
    <source>
        <dbReference type="Proteomes" id="UP000003490"/>
    </source>
</evidence>
<dbReference type="Proteomes" id="UP000003490">
    <property type="component" value="Unassembled WGS sequence"/>
</dbReference>
<gene>
    <name evidence="1" type="ORF">CLOLEP_03940</name>
</gene>
<reference evidence="1 2" key="2">
    <citation type="submission" date="2007-08" db="EMBL/GenBank/DDBJ databases">
        <authorList>
            <person name="Fulton L."/>
            <person name="Clifton S."/>
            <person name="Fulton B."/>
            <person name="Xu J."/>
            <person name="Minx P."/>
            <person name="Pepin K.H."/>
            <person name="Johnson M."/>
            <person name="Thiruvilangam P."/>
            <person name="Bhonagiri V."/>
            <person name="Nash W.E."/>
            <person name="Wang C."/>
            <person name="Mardis E.R."/>
            <person name="Wilson R.K."/>
        </authorList>
    </citation>
    <scope>NUCLEOTIDE SEQUENCE [LARGE SCALE GENOMIC DNA]</scope>
    <source>
        <strain evidence="1 2">DSM 753</strain>
    </source>
</reference>
<accession>A7VZB1</accession>
<organism evidence="1 2">
    <name type="scientific">[Clostridium] leptum DSM 753</name>
    <dbReference type="NCBI Taxonomy" id="428125"/>
    <lineage>
        <taxon>Bacteria</taxon>
        <taxon>Bacillati</taxon>
        <taxon>Bacillota</taxon>
        <taxon>Clostridia</taxon>
        <taxon>Eubacteriales</taxon>
        <taxon>Oscillospiraceae</taxon>
        <taxon>Oscillospiraceae incertae sedis</taxon>
    </lineage>
</organism>
<name>A7VZB1_9FIRM</name>
<evidence type="ECO:0000313" key="1">
    <source>
        <dbReference type="EMBL" id="EDO59889.1"/>
    </source>
</evidence>
<reference evidence="1 2" key="1">
    <citation type="submission" date="2007-08" db="EMBL/GenBank/DDBJ databases">
        <title>Draft genome sequence of Clostridium leptum (DSM 753).</title>
        <authorList>
            <person name="Sudarsanam P."/>
            <person name="Ley R."/>
            <person name="Guruge J."/>
            <person name="Turnbaugh P.J."/>
            <person name="Mahowald M."/>
            <person name="Liep D."/>
            <person name="Gordon J."/>
        </authorList>
    </citation>
    <scope>NUCLEOTIDE SEQUENCE [LARGE SCALE GENOMIC DNA]</scope>
    <source>
        <strain evidence="1 2">DSM 753</strain>
    </source>
</reference>
<proteinExistence type="predicted"/>